<dbReference type="CDD" id="cd01650">
    <property type="entry name" value="RT_nLTR_like"/>
    <property type="match status" value="1"/>
</dbReference>
<dbReference type="InterPro" id="IPR000477">
    <property type="entry name" value="RT_dom"/>
</dbReference>
<dbReference type="SUPFAM" id="SSF56672">
    <property type="entry name" value="DNA/RNA polymerases"/>
    <property type="match status" value="1"/>
</dbReference>
<dbReference type="InterPro" id="IPR036691">
    <property type="entry name" value="Endo/exonu/phosph_ase_sf"/>
</dbReference>
<dbReference type="SUPFAM" id="SSF56219">
    <property type="entry name" value="DNase I-like"/>
    <property type="match status" value="1"/>
</dbReference>
<evidence type="ECO:0000256" key="1">
    <source>
        <dbReference type="SAM" id="MobiDB-lite"/>
    </source>
</evidence>
<proteinExistence type="predicted"/>
<dbReference type="Pfam" id="PF14111">
    <property type="entry name" value="DUF4283"/>
    <property type="match status" value="1"/>
</dbReference>
<feature type="compositionally biased region" description="Basic and acidic residues" evidence="1">
    <location>
        <begin position="254"/>
        <end position="270"/>
    </location>
</feature>
<sequence length="1481" mass="168600">MEDITTRWNSFSLSGPESVSIPVSSTRQNNRDTIAAMFLTRRRINIDAVARTFRPLWRTEKDFSIRDMGDNKALFMFEDEIDVERVMQHGPWTYDRCLIICERVENNIPISEVQFTHSLFRVQLHGLPVLSMNQEVSETIGHTLDTVEHAPESIEDRGGGPCMRIRVKIDITKPLCRGRKITLEDNKERWISFQYERLPNFCYWCGGVTHGEKDCSVWLANINSIQPTDQQFGPWLRATSEKGLRHTTVTVEGHCRPTTTRDGHDNREGVEESFEDPTIPQEQPPVPMEVQENNPIPVQENNTTMADDQEKSTSTSANVYSDNGLTQLHETSYVNRTAQNEDFERELERIDEALGLNTTRTEQPHMTIERVPQLTSALGESVQEPQVNIAGSTSLDTILFTPTLEELTTCEIIVKLPEPEKVSGAKAYNKITKWKKRARQTPTVIDSHTMSTISGSITTTTGFEESVEVIEEPLTKRRNTNTSKTDQEFTDIGGGCRAAPLRIMNLLSLNCRGLGNPQTVRELHDLVKREDPRVVFLTETRLELKNLEFLQVKLGNAWIIGGGQIREWHFTGFYGHPETAKRGDSWTLLRRLQRYDDMPWLYQTVLFRTWGSKEIDLRGGMGDTGMTACMNVWIVVRKAIGTNGRASLGFETGDRNTRFFHASATQRHQKNRISGLRNAADQLVTEQADMTIIVERYFSDIFHTSFPQTIDQVVSNVEPKITPAMNNSLLKPVTSAEVHEALFQMHPTKSPGPDGMNALFYQKFWHIIGNDVTKAIIEFFQSGKMLKSINYTHIALIPKVKAPESMTQFRPISLCNVMYKIISKVLANRLKLVLNHVISGNQSAFVPERLITDNILVAFEALHYLKTKRKGRSTHMAVKLDMSKAYDRVEWDFLSTMMCKMGFNDRWPMGYIRPTRGIRQGDPLSPYLFLICAEGLTTLLQNNAASGQLTGLSLNRGGPQISHLFFADDSLLFCKATMEECRVLLSTLNVYERASGQKLNYEKTSLFFSTNTAQATRQSICNALRTSSTGDLGKYLGLPPIIGRGKKQAFTEIKQKVARKLHGWKGKMLSQAGREVLIKSVAQALPVYTMSCFRLPDSLCTELNSMIGKFWWGQKNSERKIHWQKWSKLCRKKEDEGMGFRDLALFDQALLAKQGWRLMQNPNTLLHRVLKAKYFPDCTFMEAQIPSHASYSWRSLAQARHVIRLGTRWRIGTGTKVNIWRDNWINANSLGKIVSPQQLLPEFAKVSDLIDLETHNWKEQLIDSIFLPEEAEKIKSIPLCPNRQDSLVWLGTPTGTFTTRSAYQLMVDDNNRVTGSSSNPVRLNAFWNGIWKANDPHKIRVFMWRACSSILPTKTNLFKRGIVSSSTCPTCQDGAESVLHILWDCAYAKECWQNSPLSHLCTLPRLSSWNDLVELVLRKEVSPVKEIFFVLAWMIWGCRNDAWLNQPQLEASMMGPKAVTYVEEYLEANKRVDSTRPFTEN</sequence>
<dbReference type="Pfam" id="PF14392">
    <property type="entry name" value="zf-CCHC_4"/>
    <property type="match status" value="1"/>
</dbReference>
<evidence type="ECO:0000259" key="2">
    <source>
        <dbReference type="PROSITE" id="PS50878"/>
    </source>
</evidence>
<feature type="region of interest" description="Disordered" evidence="1">
    <location>
        <begin position="254"/>
        <end position="286"/>
    </location>
</feature>
<dbReference type="PROSITE" id="PS50878">
    <property type="entry name" value="RT_POL"/>
    <property type="match status" value="1"/>
</dbReference>
<dbReference type="InterPro" id="IPR026960">
    <property type="entry name" value="RVT-Znf"/>
</dbReference>
<protein>
    <recommendedName>
        <fullName evidence="2">Reverse transcriptase domain-containing protein</fullName>
    </recommendedName>
</protein>
<evidence type="ECO:0000313" key="3">
    <source>
        <dbReference type="EMBL" id="SPC89680.1"/>
    </source>
</evidence>
<organism evidence="3">
    <name type="scientific">Fagus sylvatica</name>
    <name type="common">Beechnut</name>
    <dbReference type="NCBI Taxonomy" id="28930"/>
    <lineage>
        <taxon>Eukaryota</taxon>
        <taxon>Viridiplantae</taxon>
        <taxon>Streptophyta</taxon>
        <taxon>Embryophyta</taxon>
        <taxon>Tracheophyta</taxon>
        <taxon>Spermatophyta</taxon>
        <taxon>Magnoliopsida</taxon>
        <taxon>eudicotyledons</taxon>
        <taxon>Gunneridae</taxon>
        <taxon>Pentapetalae</taxon>
        <taxon>rosids</taxon>
        <taxon>fabids</taxon>
        <taxon>Fagales</taxon>
        <taxon>Fagaceae</taxon>
        <taxon>Fagus</taxon>
    </lineage>
</organism>
<dbReference type="Pfam" id="PF13966">
    <property type="entry name" value="zf-RVT"/>
    <property type="match status" value="1"/>
</dbReference>
<dbReference type="Gene3D" id="3.60.10.10">
    <property type="entry name" value="Endonuclease/exonuclease/phosphatase"/>
    <property type="match status" value="1"/>
</dbReference>
<feature type="domain" description="Reverse transcriptase" evidence="2">
    <location>
        <begin position="778"/>
        <end position="1040"/>
    </location>
</feature>
<dbReference type="PANTHER" id="PTHR33116">
    <property type="entry name" value="REVERSE TRANSCRIPTASE ZINC-BINDING DOMAIN-CONTAINING PROTEIN-RELATED-RELATED"/>
    <property type="match status" value="1"/>
</dbReference>
<feature type="region of interest" description="Disordered" evidence="1">
    <location>
        <begin position="300"/>
        <end position="320"/>
    </location>
</feature>
<name>A0A2N9FRF7_FAGSY</name>
<dbReference type="EMBL" id="OIVN01001088">
    <property type="protein sequence ID" value="SPC89680.1"/>
    <property type="molecule type" value="Genomic_DNA"/>
</dbReference>
<gene>
    <name evidence="3" type="ORF">FSB_LOCUS17562</name>
</gene>
<dbReference type="InterPro" id="IPR025836">
    <property type="entry name" value="Zn_knuckle_CX2CX4HX4C"/>
</dbReference>
<reference evidence="3" key="1">
    <citation type="submission" date="2018-02" db="EMBL/GenBank/DDBJ databases">
        <authorList>
            <person name="Cohen D.B."/>
            <person name="Kent A.D."/>
        </authorList>
    </citation>
    <scope>NUCLEOTIDE SEQUENCE</scope>
</reference>
<dbReference type="InterPro" id="IPR025558">
    <property type="entry name" value="DUF4283"/>
</dbReference>
<accession>A0A2N9FRF7</accession>
<dbReference type="InterPro" id="IPR043502">
    <property type="entry name" value="DNA/RNA_pol_sf"/>
</dbReference>
<dbReference type="PANTHER" id="PTHR33116:SF86">
    <property type="entry name" value="REVERSE TRANSCRIPTASE DOMAIN-CONTAINING PROTEIN"/>
    <property type="match status" value="1"/>
</dbReference>
<dbReference type="Pfam" id="PF00078">
    <property type="entry name" value="RVT_1"/>
    <property type="match status" value="1"/>
</dbReference>